<evidence type="ECO:0000256" key="3">
    <source>
        <dbReference type="ARBA" id="ARBA00022692"/>
    </source>
</evidence>
<dbReference type="EMBL" id="JBHSCZ010000002">
    <property type="protein sequence ID" value="MFC4262700.1"/>
    <property type="molecule type" value="Genomic_DNA"/>
</dbReference>
<keyword evidence="2" id="KW-1003">Cell membrane</keyword>
<feature type="transmembrane region" description="Helical" evidence="6">
    <location>
        <begin position="367"/>
        <end position="385"/>
    </location>
</feature>
<dbReference type="PANTHER" id="PTHR30250:SF26">
    <property type="entry name" value="PSMA PROTEIN"/>
    <property type="match status" value="1"/>
</dbReference>
<protein>
    <submittedName>
        <fullName evidence="7">Oligosaccharide flippase family protein</fullName>
    </submittedName>
</protein>
<keyword evidence="4 6" id="KW-1133">Transmembrane helix</keyword>
<comment type="caution">
    <text evidence="7">The sequence shown here is derived from an EMBL/GenBank/DDBJ whole genome shotgun (WGS) entry which is preliminary data.</text>
</comment>
<evidence type="ECO:0000313" key="8">
    <source>
        <dbReference type="Proteomes" id="UP001595907"/>
    </source>
</evidence>
<dbReference type="RefSeq" id="WP_379710319.1">
    <property type="nucleotide sequence ID" value="NZ_JBHSCZ010000002.1"/>
</dbReference>
<name>A0ABV8QR22_9BACT</name>
<keyword evidence="8" id="KW-1185">Reference proteome</keyword>
<feature type="transmembrane region" description="Helical" evidence="6">
    <location>
        <begin position="114"/>
        <end position="136"/>
    </location>
</feature>
<dbReference type="PANTHER" id="PTHR30250">
    <property type="entry name" value="PST FAMILY PREDICTED COLANIC ACID TRANSPORTER"/>
    <property type="match status" value="1"/>
</dbReference>
<keyword evidence="3 6" id="KW-0812">Transmembrane</keyword>
<feature type="transmembrane region" description="Helical" evidence="6">
    <location>
        <begin position="429"/>
        <end position="446"/>
    </location>
</feature>
<evidence type="ECO:0000256" key="1">
    <source>
        <dbReference type="ARBA" id="ARBA00004651"/>
    </source>
</evidence>
<organism evidence="7 8">
    <name type="scientific">Ferruginibacter yonginensis</name>
    <dbReference type="NCBI Taxonomy" id="1310416"/>
    <lineage>
        <taxon>Bacteria</taxon>
        <taxon>Pseudomonadati</taxon>
        <taxon>Bacteroidota</taxon>
        <taxon>Chitinophagia</taxon>
        <taxon>Chitinophagales</taxon>
        <taxon>Chitinophagaceae</taxon>
        <taxon>Ferruginibacter</taxon>
    </lineage>
</organism>
<dbReference type="InterPro" id="IPR050833">
    <property type="entry name" value="Poly_Biosynth_Transport"/>
</dbReference>
<evidence type="ECO:0000256" key="6">
    <source>
        <dbReference type="SAM" id="Phobius"/>
    </source>
</evidence>
<feature type="transmembrane region" description="Helical" evidence="6">
    <location>
        <begin position="297"/>
        <end position="316"/>
    </location>
</feature>
<dbReference type="Pfam" id="PF13440">
    <property type="entry name" value="Polysacc_synt_3"/>
    <property type="match status" value="1"/>
</dbReference>
<evidence type="ECO:0000313" key="7">
    <source>
        <dbReference type="EMBL" id="MFC4262700.1"/>
    </source>
</evidence>
<evidence type="ECO:0000256" key="5">
    <source>
        <dbReference type="ARBA" id="ARBA00023136"/>
    </source>
</evidence>
<evidence type="ECO:0000256" key="2">
    <source>
        <dbReference type="ARBA" id="ARBA00022475"/>
    </source>
</evidence>
<feature type="transmembrane region" description="Helical" evidence="6">
    <location>
        <begin position="336"/>
        <end position="355"/>
    </location>
</feature>
<sequence>MIIILLSRIWGAALSILLVPIYVKLLGVESYGLIAFYATLSGALAILDVGLSASVIRQVAIYKTQTNKEQQLKNLIFTVEVINWIIAIVLGISIVLLANPIAVNWVKAVHIEPITIQHCIMLMGVVFAFQFPVSVYDGALVGLQQQNANAILNIIFTTLKALGALLILFFFKPTIVSYFIWQVAITILYTFAMRIFVYKKVNAPLIKSAFSVIELKTIWRFAAGIAATAVVTFFITQIDKIIVSRNLEQLSYYSLAFLLASGITAIVTPLQTIIYPKLTQLAATQNQTALVELYHKSCKWISIIVFPIGFTLIVFAKDILMLWTKNETLTNNTTPILQVVIAGTIFNCLMIVPYYLTLAKGNTKYGLYQNIIAAIILVPLLLIWYKNYGALGASYVWLVVNLGIVLISIPLIHFFYLKNEIWNWFKKDVCIPLIVAGVLAIGAKYLKTQFISNNSIFALAILLFVVSIIYLLVVPETNTYFKKLILIFKK</sequence>
<feature type="transmembrane region" description="Helical" evidence="6">
    <location>
        <begin position="397"/>
        <end position="417"/>
    </location>
</feature>
<evidence type="ECO:0000256" key="4">
    <source>
        <dbReference type="ARBA" id="ARBA00022989"/>
    </source>
</evidence>
<accession>A0ABV8QR22</accession>
<feature type="transmembrane region" description="Helical" evidence="6">
    <location>
        <begin position="218"/>
        <end position="238"/>
    </location>
</feature>
<proteinExistence type="predicted"/>
<feature type="transmembrane region" description="Helical" evidence="6">
    <location>
        <begin position="34"/>
        <end position="56"/>
    </location>
</feature>
<feature type="transmembrane region" description="Helical" evidence="6">
    <location>
        <begin position="250"/>
        <end position="276"/>
    </location>
</feature>
<feature type="transmembrane region" description="Helical" evidence="6">
    <location>
        <begin position="77"/>
        <end position="102"/>
    </location>
</feature>
<keyword evidence="5 6" id="KW-0472">Membrane</keyword>
<gene>
    <name evidence="7" type="ORF">ACFOWM_07420</name>
</gene>
<feature type="transmembrane region" description="Helical" evidence="6">
    <location>
        <begin position="452"/>
        <end position="473"/>
    </location>
</feature>
<dbReference type="Proteomes" id="UP001595907">
    <property type="component" value="Unassembled WGS sequence"/>
</dbReference>
<feature type="transmembrane region" description="Helical" evidence="6">
    <location>
        <begin position="148"/>
        <end position="171"/>
    </location>
</feature>
<reference evidence="8" key="1">
    <citation type="journal article" date="2019" name="Int. J. Syst. Evol. Microbiol.">
        <title>The Global Catalogue of Microorganisms (GCM) 10K type strain sequencing project: providing services to taxonomists for standard genome sequencing and annotation.</title>
        <authorList>
            <consortium name="The Broad Institute Genomics Platform"/>
            <consortium name="The Broad Institute Genome Sequencing Center for Infectious Disease"/>
            <person name="Wu L."/>
            <person name="Ma J."/>
        </authorList>
    </citation>
    <scope>NUCLEOTIDE SEQUENCE [LARGE SCALE GENOMIC DNA]</scope>
    <source>
        <strain evidence="8">CECT 8289</strain>
    </source>
</reference>
<feature type="transmembrane region" description="Helical" evidence="6">
    <location>
        <begin position="9"/>
        <end position="28"/>
    </location>
</feature>
<comment type="subcellular location">
    <subcellularLocation>
        <location evidence="1">Cell membrane</location>
        <topology evidence="1">Multi-pass membrane protein</topology>
    </subcellularLocation>
</comment>
<feature type="transmembrane region" description="Helical" evidence="6">
    <location>
        <begin position="177"/>
        <end position="197"/>
    </location>
</feature>